<evidence type="ECO:0000259" key="1">
    <source>
        <dbReference type="Pfam" id="PF14033"/>
    </source>
</evidence>
<organism evidence="3 4">
    <name type="scientific">Madurella fahalii</name>
    <dbReference type="NCBI Taxonomy" id="1157608"/>
    <lineage>
        <taxon>Eukaryota</taxon>
        <taxon>Fungi</taxon>
        <taxon>Dikarya</taxon>
        <taxon>Ascomycota</taxon>
        <taxon>Pezizomycotina</taxon>
        <taxon>Sordariomycetes</taxon>
        <taxon>Sordariomycetidae</taxon>
        <taxon>Sordariales</taxon>
        <taxon>Sordariales incertae sedis</taxon>
        <taxon>Madurella</taxon>
    </lineage>
</organism>
<dbReference type="Pfam" id="PF21666">
    <property type="entry name" value="DUF4246_N"/>
    <property type="match status" value="1"/>
</dbReference>
<proteinExistence type="predicted"/>
<protein>
    <submittedName>
        <fullName evidence="3">Manganese lipoxygenase</fullName>
    </submittedName>
</protein>
<dbReference type="InterPro" id="IPR049207">
    <property type="entry name" value="DUF4246_N"/>
</dbReference>
<feature type="domain" description="DUF4246" evidence="1">
    <location>
        <begin position="112"/>
        <end position="588"/>
    </location>
</feature>
<dbReference type="Proteomes" id="UP001628179">
    <property type="component" value="Unassembled WGS sequence"/>
</dbReference>
<feature type="domain" description="DUF4246" evidence="2">
    <location>
        <begin position="8"/>
        <end position="81"/>
    </location>
</feature>
<dbReference type="EMBL" id="BAAFSV010000006">
    <property type="protein sequence ID" value="GAB1320932.1"/>
    <property type="molecule type" value="Genomic_DNA"/>
</dbReference>
<reference evidence="3 4" key="1">
    <citation type="submission" date="2024-09" db="EMBL/GenBank/DDBJ databases">
        <title>Itraconazole resistance in Madurella fahalii resulting from another homologue of gene encoding cytochrome P450 14-alpha sterol demethylase (CYP51).</title>
        <authorList>
            <person name="Yoshioka I."/>
            <person name="Fahal A.H."/>
            <person name="Kaneko S."/>
            <person name="Yaguchi T."/>
        </authorList>
    </citation>
    <scope>NUCLEOTIDE SEQUENCE [LARGE SCALE GENOMIC DNA]</scope>
    <source>
        <strain evidence="3 4">IFM 68171</strain>
    </source>
</reference>
<sequence>MPPETHQYPGVNLPLRYLDQQGTPGVDFYRLGSFEGLQDVTSRMLQVREVAMMILMDSLTDKPNWHEKVFDDDIVDKWRQEALSQDEDDLYLQVLGGKAIPMLERTRIISERAFDYCIAELRCKAAHFKESGLIFTLNADGNTVIKSDSLISDELRQGLKAAFEKLRAEQGAEPEWHPWTDDKVQDLVHPSMHPFVYGKSKFIQEEVVGVADAIEKWSGKGEIVQKDKEIAHDDPRPAWQRVEVPADYWSSTYQWLPANLSFQEDGTVRFTSYINNLHPKKHREIYRLVEKLVDAAIPAWDRVLSGVAMIDGKEEMQKRFDLPPEVFEDDEVTNWEPFNPDVLAAWEKEVGEIAISDPYLVEAWEDYVEVDEDTPETTKEEMKAEWISKLKWREIRDPLLPEPLDFGPVAYRIAQSLRGKFKDTGLQVIIKMASIELTPEKPEFPVGGWHVEGQMNEHIVATALYYLDSENVTPSRLSFRMMTDGDQEDMQVRVGQNLYGSYERIFGTRLYYDPENGNTVQNYGDIETREGRLVAFPNVFQHRVSSFSLQDRTRPGHRRFIALWLVDPHQRIISTANVPPQQLDWWAEAVFGTESQAVVGEMPSELFQLLLEQGVAQSVKPSQEMLSKMSSRLPAEVLDMVRREQVLPEGIMTLDEARQHRLRLMEERSAFQVKGEEEWRNSYSFCEH</sequence>
<comment type="caution">
    <text evidence="3">The sequence shown here is derived from an EMBL/GenBank/DDBJ whole genome shotgun (WGS) entry which is preliminary data.</text>
</comment>
<evidence type="ECO:0000313" key="4">
    <source>
        <dbReference type="Proteomes" id="UP001628179"/>
    </source>
</evidence>
<gene>
    <name evidence="3" type="ORF">MFIFM68171_11142</name>
</gene>
<dbReference type="InterPro" id="IPR025340">
    <property type="entry name" value="DUF4246"/>
</dbReference>
<dbReference type="GeneID" id="98181884"/>
<dbReference type="Pfam" id="PF14033">
    <property type="entry name" value="DUF4246"/>
    <property type="match status" value="1"/>
</dbReference>
<dbReference type="PANTHER" id="PTHR33119:SF1">
    <property type="entry name" value="FE2OG DIOXYGENASE DOMAIN-CONTAINING PROTEIN"/>
    <property type="match status" value="1"/>
</dbReference>
<dbReference type="PANTHER" id="PTHR33119">
    <property type="entry name" value="IFI3P"/>
    <property type="match status" value="1"/>
</dbReference>
<dbReference type="InterPro" id="IPR049192">
    <property type="entry name" value="DUF4246_C"/>
</dbReference>
<evidence type="ECO:0000259" key="2">
    <source>
        <dbReference type="Pfam" id="PF21666"/>
    </source>
</evidence>
<keyword evidence="4" id="KW-1185">Reference proteome</keyword>
<evidence type="ECO:0000313" key="3">
    <source>
        <dbReference type="EMBL" id="GAB1320932.1"/>
    </source>
</evidence>
<accession>A0ABQ0GT64</accession>
<name>A0ABQ0GT64_9PEZI</name>
<dbReference type="RefSeq" id="XP_070922662.1">
    <property type="nucleotide sequence ID" value="XM_071066561.1"/>
</dbReference>